<protein>
    <submittedName>
        <fullName evidence="2">Uncharacterized protein</fullName>
    </submittedName>
</protein>
<organism evidence="2 3">
    <name type="scientific">Venatoribacter cucullus</name>
    <dbReference type="NCBI Taxonomy" id="2661630"/>
    <lineage>
        <taxon>Bacteria</taxon>
        <taxon>Pseudomonadati</taxon>
        <taxon>Pseudomonadota</taxon>
        <taxon>Gammaproteobacteria</taxon>
        <taxon>Oceanospirillales</taxon>
        <taxon>Oceanospirillaceae</taxon>
        <taxon>Venatoribacter</taxon>
    </lineage>
</organism>
<dbReference type="Proteomes" id="UP000596074">
    <property type="component" value="Chromosome"/>
</dbReference>
<dbReference type="RefSeq" id="WP_228344628.1">
    <property type="nucleotide sequence ID" value="NZ_CP046056.1"/>
</dbReference>
<dbReference type="EMBL" id="CP046056">
    <property type="protein sequence ID" value="QQD24570.1"/>
    <property type="molecule type" value="Genomic_DNA"/>
</dbReference>
<reference evidence="2 3" key="1">
    <citation type="submission" date="2019-11" db="EMBL/GenBank/DDBJ databases">
        <title>Venatorbacter sp. nov. a predator of Campylobacter and other Gram-negative bacteria.</title>
        <authorList>
            <person name="Saeedi A."/>
            <person name="Cummings N.J."/>
            <person name="Connerton I.F."/>
            <person name="Connerton P.L."/>
        </authorList>
    </citation>
    <scope>NUCLEOTIDE SEQUENCE [LARGE SCALE GENOMIC DNA]</scope>
    <source>
        <strain evidence="2">XL5</strain>
    </source>
</reference>
<evidence type="ECO:0000313" key="3">
    <source>
        <dbReference type="Proteomes" id="UP000596074"/>
    </source>
</evidence>
<keyword evidence="1" id="KW-0812">Transmembrane</keyword>
<accession>A0A9X7YND5</accession>
<dbReference type="KEGG" id="vcw:GJQ55_08895"/>
<keyword evidence="3" id="KW-1185">Reference proteome</keyword>
<evidence type="ECO:0000313" key="2">
    <source>
        <dbReference type="EMBL" id="QQD24570.1"/>
    </source>
</evidence>
<gene>
    <name evidence="2" type="ORF">GJQ55_08895</name>
</gene>
<evidence type="ECO:0000256" key="1">
    <source>
        <dbReference type="SAM" id="Phobius"/>
    </source>
</evidence>
<feature type="transmembrane region" description="Helical" evidence="1">
    <location>
        <begin position="6"/>
        <end position="25"/>
    </location>
</feature>
<name>A0A9X7YND5_9GAMM</name>
<keyword evidence="1" id="KW-0472">Membrane</keyword>
<keyword evidence="1" id="KW-1133">Transmembrane helix</keyword>
<proteinExistence type="predicted"/>
<sequence length="257" mass="29542">MSELGLVIAIALPISLILAGLVWLGRRQQNQQSQRLQARGIKQSAEDLLEALEFVIQMDNFREVQLLVLERVGQLYALYAQALPKAGSKQSEGLFDPEPYKQRIEEGKGNRRIFKSDRELRLARRYIGRILKTLTLMQKRRELSEAALLEYRRYLRLTLLEREVDTYTAQGDVAAGRGDVITATNYYKAAKKLLIEFDLQYPEKNERIRELSQRTAALYNGERINTSENLAAQLSKEFDAEHSPFGIPANPLEKRKF</sequence>
<dbReference type="AlphaFoldDB" id="A0A9X7YND5"/>